<dbReference type="InterPro" id="IPR002300">
    <property type="entry name" value="aa-tRNA-synth_Ia"/>
</dbReference>
<evidence type="ECO:0000313" key="10">
    <source>
        <dbReference type="EMBL" id="NXP42866.1"/>
    </source>
</evidence>
<dbReference type="GO" id="GO:0004832">
    <property type="term" value="F:valine-tRNA ligase activity"/>
    <property type="evidence" value="ECO:0007669"/>
    <property type="project" value="UniProtKB-EC"/>
</dbReference>
<evidence type="ECO:0000256" key="5">
    <source>
        <dbReference type="ARBA" id="ARBA00022917"/>
    </source>
</evidence>
<evidence type="ECO:0000256" key="3">
    <source>
        <dbReference type="ARBA" id="ARBA00022741"/>
    </source>
</evidence>
<evidence type="ECO:0000259" key="9">
    <source>
        <dbReference type="Pfam" id="PF08264"/>
    </source>
</evidence>
<keyword evidence="3" id="KW-0547">Nucleotide-binding</keyword>
<dbReference type="SUPFAM" id="SSF52374">
    <property type="entry name" value="Nucleotidylyl transferase"/>
    <property type="match status" value="1"/>
</dbReference>
<evidence type="ECO:0000256" key="2">
    <source>
        <dbReference type="ARBA" id="ARBA00022598"/>
    </source>
</evidence>
<name>A0A7L2A770_LEILU</name>
<dbReference type="Gene3D" id="1.10.730.10">
    <property type="entry name" value="Isoleucyl-tRNA Synthetase, Domain 1"/>
    <property type="match status" value="1"/>
</dbReference>
<organism evidence="10 11">
    <name type="scientific">Leiothrix lutea</name>
    <name type="common">Red-billed leiothrix</name>
    <name type="synonym">Sylvia lutea</name>
    <dbReference type="NCBI Taxonomy" id="36275"/>
    <lineage>
        <taxon>Eukaryota</taxon>
        <taxon>Metazoa</taxon>
        <taxon>Chordata</taxon>
        <taxon>Craniata</taxon>
        <taxon>Vertebrata</taxon>
        <taxon>Euteleostomi</taxon>
        <taxon>Archelosauria</taxon>
        <taxon>Archosauria</taxon>
        <taxon>Dinosauria</taxon>
        <taxon>Saurischia</taxon>
        <taxon>Theropoda</taxon>
        <taxon>Coelurosauria</taxon>
        <taxon>Aves</taxon>
        <taxon>Neognathae</taxon>
        <taxon>Neoaves</taxon>
        <taxon>Telluraves</taxon>
        <taxon>Australaves</taxon>
        <taxon>Passeriformes</taxon>
        <taxon>Sylvioidea</taxon>
        <taxon>Leiothrichidae</taxon>
        <taxon>Leiothrix</taxon>
    </lineage>
</organism>
<evidence type="ECO:0000313" key="11">
    <source>
        <dbReference type="Proteomes" id="UP000524007"/>
    </source>
</evidence>
<dbReference type="GO" id="GO:0006438">
    <property type="term" value="P:valyl-tRNA aminoacylation"/>
    <property type="evidence" value="ECO:0007669"/>
    <property type="project" value="InterPro"/>
</dbReference>
<dbReference type="Pfam" id="PF08264">
    <property type="entry name" value="Anticodon_1"/>
    <property type="match status" value="1"/>
</dbReference>
<feature type="domain" description="Aminoacyl-tRNA synthetase class Ia" evidence="8">
    <location>
        <begin position="1"/>
        <end position="45"/>
    </location>
</feature>
<dbReference type="GO" id="GO:0005524">
    <property type="term" value="F:ATP binding"/>
    <property type="evidence" value="ECO:0007669"/>
    <property type="project" value="UniProtKB-KW"/>
</dbReference>
<evidence type="ECO:0000256" key="4">
    <source>
        <dbReference type="ARBA" id="ARBA00022840"/>
    </source>
</evidence>
<dbReference type="SUPFAM" id="SSF47323">
    <property type="entry name" value="Anticodon-binding domain of a subclass of class I aminoacyl-tRNA synthetases"/>
    <property type="match status" value="1"/>
</dbReference>
<sequence>MSKSLGNVIDPRDVIRGASLQRRQFPQGIPECGADALRLALSTHNAHGPEIRLGVASVLTQRRFCNKVWNGVGFVLRALQGERGPPKPPEEVSPLSPLDLWLLSRLSVAVAESCRRLESLQFQGAAQAVQSFWLHNFCDIYLVSGGL</sequence>
<evidence type="ECO:0000256" key="6">
    <source>
        <dbReference type="ARBA" id="ARBA00023146"/>
    </source>
</evidence>
<keyword evidence="5" id="KW-0648">Protein biosynthesis</keyword>
<dbReference type="InterPro" id="IPR009080">
    <property type="entry name" value="tRNAsynth_Ia_anticodon-bd"/>
</dbReference>
<feature type="domain" description="Methionyl/Valyl/Leucyl/Isoleucyl-tRNA synthetase anticodon-binding" evidence="9">
    <location>
        <begin position="99"/>
        <end position="142"/>
    </location>
</feature>
<feature type="non-terminal residue" evidence="10">
    <location>
        <position position="1"/>
    </location>
</feature>
<dbReference type="GO" id="GO:0005829">
    <property type="term" value="C:cytosol"/>
    <property type="evidence" value="ECO:0007669"/>
    <property type="project" value="TreeGrafter"/>
</dbReference>
<dbReference type="PANTHER" id="PTHR11946:SF71">
    <property type="entry name" value="VALINE--TRNA LIGASE, MITOCHONDRIAL"/>
    <property type="match status" value="1"/>
</dbReference>
<dbReference type="EMBL" id="VXBY01007746">
    <property type="protein sequence ID" value="NXP42866.1"/>
    <property type="molecule type" value="Genomic_DNA"/>
</dbReference>
<accession>A0A7L2A770</accession>
<evidence type="ECO:0000259" key="8">
    <source>
        <dbReference type="Pfam" id="PF00133"/>
    </source>
</evidence>
<gene>
    <name evidence="10" type="primary">Vars2</name>
    <name evidence="10" type="ORF">LEILUT_R15277</name>
</gene>
<evidence type="ECO:0000256" key="7">
    <source>
        <dbReference type="ARBA" id="ARBA00029936"/>
    </source>
</evidence>
<keyword evidence="4" id="KW-0067">ATP-binding</keyword>
<keyword evidence="2" id="KW-0436">Ligase</keyword>
<dbReference type="AlphaFoldDB" id="A0A7L2A770"/>
<dbReference type="InterPro" id="IPR013155">
    <property type="entry name" value="M/V/L/I-tRNA-synth_anticd-bd"/>
</dbReference>
<comment type="caution">
    <text evidence="10">The sequence shown here is derived from an EMBL/GenBank/DDBJ whole genome shotgun (WGS) entry which is preliminary data.</text>
</comment>
<keyword evidence="11" id="KW-1185">Reference proteome</keyword>
<dbReference type="PANTHER" id="PTHR11946">
    <property type="entry name" value="VALYL-TRNA SYNTHETASES"/>
    <property type="match status" value="1"/>
</dbReference>
<dbReference type="Pfam" id="PF00133">
    <property type="entry name" value="tRNA-synt_1"/>
    <property type="match status" value="1"/>
</dbReference>
<protein>
    <recommendedName>
        <fullName evidence="1">valine--tRNA ligase</fullName>
        <ecNumber evidence="1">6.1.1.9</ecNumber>
    </recommendedName>
    <alternativeName>
        <fullName evidence="7">Valyl-tRNA synthetase</fullName>
    </alternativeName>
</protein>
<reference evidence="10 11" key="1">
    <citation type="submission" date="2019-09" db="EMBL/GenBank/DDBJ databases">
        <title>Bird 10,000 Genomes (B10K) Project - Family phase.</title>
        <authorList>
            <person name="Zhang G."/>
        </authorList>
    </citation>
    <scope>NUCLEOTIDE SEQUENCE [LARGE SCALE GENOMIC DNA]</scope>
    <source>
        <strain evidence="10">B10K-DU-002-43</strain>
        <tissue evidence="10">Muscle</tissue>
    </source>
</reference>
<dbReference type="InterPro" id="IPR002303">
    <property type="entry name" value="Valyl-tRNA_ligase"/>
</dbReference>
<dbReference type="Proteomes" id="UP000524007">
    <property type="component" value="Unassembled WGS sequence"/>
</dbReference>
<feature type="non-terminal residue" evidence="10">
    <location>
        <position position="147"/>
    </location>
</feature>
<keyword evidence="6" id="KW-0030">Aminoacyl-tRNA synthetase</keyword>
<evidence type="ECO:0000256" key="1">
    <source>
        <dbReference type="ARBA" id="ARBA00013169"/>
    </source>
</evidence>
<proteinExistence type="predicted"/>
<dbReference type="EC" id="6.1.1.9" evidence="1"/>